<protein>
    <submittedName>
        <fullName evidence="2">Transcription factor FapR</fullName>
    </submittedName>
</protein>
<evidence type="ECO:0000313" key="2">
    <source>
        <dbReference type="EMBL" id="MDR5604474.1"/>
    </source>
</evidence>
<dbReference type="RefSeq" id="WP_374048411.1">
    <property type="nucleotide sequence ID" value="NZ_JAVJGV010000479.1"/>
</dbReference>
<dbReference type="EMBL" id="JAVJGV010000479">
    <property type="protein sequence ID" value="MDR5604474.1"/>
    <property type="molecule type" value="Genomic_DNA"/>
</dbReference>
<dbReference type="Proteomes" id="UP001255050">
    <property type="component" value="Unassembled WGS sequence"/>
</dbReference>
<evidence type="ECO:0000313" key="3">
    <source>
        <dbReference type="Proteomes" id="UP001255050"/>
    </source>
</evidence>
<comment type="caution">
    <text evidence="2">The sequence shown here is derived from an EMBL/GenBank/DDBJ whole genome shotgun (WGS) entry which is preliminary data.</text>
</comment>
<proteinExistence type="predicted"/>
<dbReference type="SUPFAM" id="SSF54637">
    <property type="entry name" value="Thioesterase/thiol ester dehydrase-isomerase"/>
    <property type="match status" value="1"/>
</dbReference>
<reference evidence="2 3" key="1">
    <citation type="submission" date="2023-08" db="EMBL/GenBank/DDBJ databases">
        <title>Whole genome sequencing of Staphylococcus coagulans NN-2474.</title>
        <authorList>
            <person name="Kropotov V.S."/>
            <person name="Boriskina E.V."/>
            <person name="Gordinskaya N.A."/>
            <person name="Shkurkina I.S."/>
            <person name="Kryazhev D.V."/>
            <person name="Alekseeva A.E."/>
            <person name="Makhova M.A."/>
        </authorList>
    </citation>
    <scope>NUCLEOTIDE SEQUENCE [LARGE SCALE GENOMIC DNA]</scope>
    <source>
        <strain evidence="2 3">NN-2474</strain>
    </source>
</reference>
<sequence length="57" mass="6779">HESSIQFIEKVKLNDTVRAEARVVNQTAKHYYVEVKSYVKHTLVFKGNFKMFYDKRG</sequence>
<name>A0ABU1F267_9STAP</name>
<dbReference type="Gene3D" id="3.10.129.10">
    <property type="entry name" value="Hotdog Thioesterase"/>
    <property type="match status" value="1"/>
</dbReference>
<accession>A0ABU1F267</accession>
<dbReference type="InterPro" id="IPR006683">
    <property type="entry name" value="Thioestr_dom"/>
</dbReference>
<dbReference type="Pfam" id="PF03061">
    <property type="entry name" value="4HBT"/>
    <property type="match status" value="1"/>
</dbReference>
<keyword evidence="3" id="KW-1185">Reference proteome</keyword>
<gene>
    <name evidence="2" type="ORF">RCO12_13925</name>
</gene>
<feature type="non-terminal residue" evidence="2">
    <location>
        <position position="1"/>
    </location>
</feature>
<feature type="domain" description="Thioesterase" evidence="1">
    <location>
        <begin position="2"/>
        <end position="37"/>
    </location>
</feature>
<dbReference type="InterPro" id="IPR029069">
    <property type="entry name" value="HotDog_dom_sf"/>
</dbReference>
<organism evidence="2 3">
    <name type="scientific">Staphylococcus coagulans</name>
    <dbReference type="NCBI Taxonomy" id="74706"/>
    <lineage>
        <taxon>Bacteria</taxon>
        <taxon>Bacillati</taxon>
        <taxon>Bacillota</taxon>
        <taxon>Bacilli</taxon>
        <taxon>Bacillales</taxon>
        <taxon>Staphylococcaceae</taxon>
        <taxon>Staphylococcus</taxon>
    </lineage>
</organism>
<evidence type="ECO:0000259" key="1">
    <source>
        <dbReference type="Pfam" id="PF03061"/>
    </source>
</evidence>